<name>A0A445EIV4_ARAHY</name>
<dbReference type="Proteomes" id="UP000289738">
    <property type="component" value="Chromosome A02"/>
</dbReference>
<protein>
    <submittedName>
        <fullName evidence="2">Uncharacterized protein</fullName>
    </submittedName>
</protein>
<dbReference type="Gramene" id="arahy.Tifrunner.gnm2.ann2.Ah02g006500.1">
    <property type="protein sequence ID" value="arahy.Tifrunner.gnm2.ann2.Ah02g006500.1-CDS-1"/>
    <property type="gene ID" value="arahy.Tifrunner.gnm2.ann2.Ah02g006500"/>
</dbReference>
<keyword evidence="3" id="KW-1185">Reference proteome</keyword>
<evidence type="ECO:0000313" key="2">
    <source>
        <dbReference type="EMBL" id="RYR75380.1"/>
    </source>
</evidence>
<feature type="compositionally biased region" description="Low complexity" evidence="1">
    <location>
        <begin position="121"/>
        <end position="131"/>
    </location>
</feature>
<evidence type="ECO:0000313" key="3">
    <source>
        <dbReference type="Proteomes" id="UP000289738"/>
    </source>
</evidence>
<dbReference type="EMBL" id="SDMP01000002">
    <property type="protein sequence ID" value="RYR75380.1"/>
    <property type="molecule type" value="Genomic_DNA"/>
</dbReference>
<dbReference type="OrthoDB" id="657187at2759"/>
<feature type="region of interest" description="Disordered" evidence="1">
    <location>
        <begin position="31"/>
        <end position="83"/>
    </location>
</feature>
<feature type="compositionally biased region" description="Low complexity" evidence="1">
    <location>
        <begin position="32"/>
        <end position="62"/>
    </location>
</feature>
<dbReference type="PANTHER" id="PTHR33168">
    <property type="entry name" value="STRESS INDUCED PROTEIN-RELATED"/>
    <property type="match status" value="1"/>
</dbReference>
<comment type="caution">
    <text evidence="2">The sequence shown here is derived from an EMBL/GenBank/DDBJ whole genome shotgun (WGS) entry which is preliminary data.</text>
</comment>
<sequence>MQGGVHHESSLKEKLKSSMCCFMGKVHESLDNNNNMLNINTPMSKTPKSSSSSPATSPGSTSRWLRRHNSNNHHHHHHRQSLSADFSYDPSSYALNFEDDSGELPLRNFSARLPPSPPRRPTTTTSMAPCH</sequence>
<feature type="compositionally biased region" description="Basic residues" evidence="1">
    <location>
        <begin position="64"/>
        <end position="80"/>
    </location>
</feature>
<dbReference type="AlphaFoldDB" id="A0A445EIV4"/>
<organism evidence="2 3">
    <name type="scientific">Arachis hypogaea</name>
    <name type="common">Peanut</name>
    <dbReference type="NCBI Taxonomy" id="3818"/>
    <lineage>
        <taxon>Eukaryota</taxon>
        <taxon>Viridiplantae</taxon>
        <taxon>Streptophyta</taxon>
        <taxon>Embryophyta</taxon>
        <taxon>Tracheophyta</taxon>
        <taxon>Spermatophyta</taxon>
        <taxon>Magnoliopsida</taxon>
        <taxon>eudicotyledons</taxon>
        <taxon>Gunneridae</taxon>
        <taxon>Pentapetalae</taxon>
        <taxon>rosids</taxon>
        <taxon>fabids</taxon>
        <taxon>Fabales</taxon>
        <taxon>Fabaceae</taxon>
        <taxon>Papilionoideae</taxon>
        <taxon>50 kb inversion clade</taxon>
        <taxon>dalbergioids sensu lato</taxon>
        <taxon>Dalbergieae</taxon>
        <taxon>Pterocarpus clade</taxon>
        <taxon>Arachis</taxon>
    </lineage>
</organism>
<accession>A0A445EIV4</accession>
<feature type="region of interest" description="Disordered" evidence="1">
    <location>
        <begin position="97"/>
        <end position="131"/>
    </location>
</feature>
<dbReference type="STRING" id="3818.A0A445EIV4"/>
<reference evidence="2 3" key="1">
    <citation type="submission" date="2019-01" db="EMBL/GenBank/DDBJ databases">
        <title>Sequencing of cultivated peanut Arachis hypogaea provides insights into genome evolution and oil improvement.</title>
        <authorList>
            <person name="Chen X."/>
        </authorList>
    </citation>
    <scope>NUCLEOTIDE SEQUENCE [LARGE SCALE GENOMIC DNA]</scope>
    <source>
        <strain evidence="3">cv. Fuhuasheng</strain>
        <tissue evidence="2">Leaves</tissue>
    </source>
</reference>
<gene>
    <name evidence="2" type="ORF">Ahy_A02g010032</name>
</gene>
<evidence type="ECO:0000256" key="1">
    <source>
        <dbReference type="SAM" id="MobiDB-lite"/>
    </source>
</evidence>
<proteinExistence type="predicted"/>